<name>A0A0E0LDP3_ORYPU</name>
<organism evidence="6">
    <name type="scientific">Oryza punctata</name>
    <name type="common">Red rice</name>
    <dbReference type="NCBI Taxonomy" id="4537"/>
    <lineage>
        <taxon>Eukaryota</taxon>
        <taxon>Viridiplantae</taxon>
        <taxon>Streptophyta</taxon>
        <taxon>Embryophyta</taxon>
        <taxon>Tracheophyta</taxon>
        <taxon>Spermatophyta</taxon>
        <taxon>Magnoliopsida</taxon>
        <taxon>Liliopsida</taxon>
        <taxon>Poales</taxon>
        <taxon>Poaceae</taxon>
        <taxon>BOP clade</taxon>
        <taxon>Oryzoideae</taxon>
        <taxon>Oryzeae</taxon>
        <taxon>Oryzinae</taxon>
        <taxon>Oryza</taxon>
    </lineage>
</organism>
<dbReference type="Pfam" id="PF00685">
    <property type="entry name" value="Sulfotransfer_1"/>
    <property type="match status" value="2"/>
</dbReference>
<dbReference type="SUPFAM" id="SSF52540">
    <property type="entry name" value="P-loop containing nucleoside triphosphate hydrolases"/>
    <property type="match status" value="2"/>
</dbReference>
<accession>A0A0E0LDP3</accession>
<evidence type="ECO:0000259" key="5">
    <source>
        <dbReference type="Pfam" id="PF00685"/>
    </source>
</evidence>
<evidence type="ECO:0000313" key="7">
    <source>
        <dbReference type="Proteomes" id="UP000026962"/>
    </source>
</evidence>
<dbReference type="InterPro" id="IPR027417">
    <property type="entry name" value="P-loop_NTPase"/>
</dbReference>
<dbReference type="EC" id="2.8.2.-" evidence="3"/>
<evidence type="ECO:0000256" key="4">
    <source>
        <dbReference type="SAM" id="MobiDB-lite"/>
    </source>
</evidence>
<dbReference type="EnsemblPlants" id="OPUNC06G19560.1">
    <property type="protein sequence ID" value="OPUNC06G19560.1"/>
    <property type="gene ID" value="OPUNC06G19560"/>
</dbReference>
<keyword evidence="2 3" id="KW-0808">Transferase</keyword>
<dbReference type="GO" id="GO:0008146">
    <property type="term" value="F:sulfotransferase activity"/>
    <property type="evidence" value="ECO:0007669"/>
    <property type="project" value="InterPro"/>
</dbReference>
<evidence type="ECO:0000256" key="2">
    <source>
        <dbReference type="ARBA" id="ARBA00022679"/>
    </source>
</evidence>
<dbReference type="AlphaFoldDB" id="A0A0E0LDP3"/>
<keyword evidence="7" id="KW-1185">Reference proteome</keyword>
<dbReference type="Proteomes" id="UP000026962">
    <property type="component" value="Chromosome 6"/>
</dbReference>
<dbReference type="Gene3D" id="3.40.50.300">
    <property type="entry name" value="P-loop containing nucleotide triphosphate hydrolases"/>
    <property type="match status" value="2"/>
</dbReference>
<dbReference type="Gramene" id="OPUNC06G19560.1">
    <property type="protein sequence ID" value="OPUNC06G19560.1"/>
    <property type="gene ID" value="OPUNC06G19560"/>
</dbReference>
<dbReference type="HOGENOM" id="CLU_027239_0_0_1"/>
<dbReference type="PANTHER" id="PTHR11783">
    <property type="entry name" value="SULFOTRANSFERASE SULT"/>
    <property type="match status" value="1"/>
</dbReference>
<evidence type="ECO:0000256" key="1">
    <source>
        <dbReference type="ARBA" id="ARBA00005771"/>
    </source>
</evidence>
<feature type="domain" description="Sulfotransferase" evidence="5">
    <location>
        <begin position="79"/>
        <end position="349"/>
    </location>
</feature>
<reference evidence="6" key="2">
    <citation type="submission" date="2018-05" db="EMBL/GenBank/DDBJ databases">
        <title>OpunRS2 (Oryza punctata Reference Sequence Version 2).</title>
        <authorList>
            <person name="Zhang J."/>
            <person name="Kudrna D."/>
            <person name="Lee S."/>
            <person name="Talag J."/>
            <person name="Welchert J."/>
            <person name="Wing R.A."/>
        </authorList>
    </citation>
    <scope>NUCLEOTIDE SEQUENCE [LARGE SCALE GENOMIC DNA]</scope>
</reference>
<comment type="similarity">
    <text evidence="1 3">Belongs to the sulfotransferase 1 family.</text>
</comment>
<feature type="region of interest" description="Disordered" evidence="4">
    <location>
        <begin position="1"/>
        <end position="20"/>
    </location>
</feature>
<feature type="domain" description="Sulfotransferase" evidence="5">
    <location>
        <begin position="354"/>
        <end position="513"/>
    </location>
</feature>
<evidence type="ECO:0000256" key="3">
    <source>
        <dbReference type="RuleBase" id="RU361155"/>
    </source>
</evidence>
<sequence>MSSSSTKPSPAQANQDADADDAETYKELYQRCTDMVSSWPSRQGLSYLQLFRHEKGWYNGITPFVGTMVADARFAARSSDIVVATLPKSGTTWIKALLYATMHRREHPAAAAADDDDHPFNSLGPHECVKFLEYQLYKADEAPDLDVLPDPRLFATHAPFELLPRAVVAAATSGCKVVYVCRDPKDNLVSLLQFVNKYNAQNGRELVAVDAAVGFFCDGVSPFGPYWEHVLGYWHAHLAHPERVLFFRYEEMKRDPAAHVRRLAEFVGIPFTSPEEDGGAVDAIVRLCSFDNMVGLEATKGGSTQLTTTNVPNSAFFRRGQVGDWANHLSPEMAQRIDAITVAKFAGSGLQVYTENKVPDLDNLPDPRLFTTHLPFKFLPRVVVSPAPAPRCKIVYGCHDPKDSQFMNKYIAGSSNGGGGERVFPVDATVDFCDGKIPSGPYWEHILIYWRVHQAAPEQMLFFRYEEMMLDLATHLRRLAEFTGVPFSSEEEDDGVVDAIVRLCSFDNMTGLEDRCHHRGLVCWFWSRLLSTEKTIFQSAN</sequence>
<protein>
    <recommendedName>
        <fullName evidence="3">Sulfotransferase</fullName>
        <ecNumber evidence="3">2.8.2.-</ecNumber>
    </recommendedName>
</protein>
<dbReference type="eggNOG" id="KOG1584">
    <property type="taxonomic scope" value="Eukaryota"/>
</dbReference>
<evidence type="ECO:0000313" key="6">
    <source>
        <dbReference type="EnsemblPlants" id="OPUNC06G19560.1"/>
    </source>
</evidence>
<dbReference type="InterPro" id="IPR000863">
    <property type="entry name" value="Sulfotransferase_dom"/>
</dbReference>
<reference evidence="6" key="1">
    <citation type="submission" date="2015-04" db="UniProtKB">
        <authorList>
            <consortium name="EnsemblPlants"/>
        </authorList>
    </citation>
    <scope>IDENTIFICATION</scope>
</reference>
<proteinExistence type="inferred from homology"/>